<dbReference type="Pfam" id="PF14378">
    <property type="entry name" value="PAP2_3"/>
    <property type="match status" value="1"/>
</dbReference>
<feature type="domain" description="Inositolphosphotransferase Aur1/Ipt1" evidence="2">
    <location>
        <begin position="65"/>
        <end position="198"/>
    </location>
</feature>
<proteinExistence type="predicted"/>
<comment type="caution">
    <text evidence="3">The sequence shown here is derived from an EMBL/GenBank/DDBJ whole genome shotgun (WGS) entry which is preliminary data.</text>
</comment>
<gene>
    <name evidence="3" type="ORF">ADN01_17430</name>
</gene>
<keyword evidence="1" id="KW-0472">Membrane</keyword>
<feature type="transmembrane region" description="Helical" evidence="1">
    <location>
        <begin position="85"/>
        <end position="106"/>
    </location>
</feature>
<dbReference type="Proteomes" id="UP000050501">
    <property type="component" value="Unassembled WGS sequence"/>
</dbReference>
<keyword evidence="1" id="KW-0812">Transmembrane</keyword>
<feature type="transmembrane region" description="Helical" evidence="1">
    <location>
        <begin position="18"/>
        <end position="34"/>
    </location>
</feature>
<organism evidence="3 4">
    <name type="scientific">Levilinea saccharolytica</name>
    <dbReference type="NCBI Taxonomy" id="229921"/>
    <lineage>
        <taxon>Bacteria</taxon>
        <taxon>Bacillati</taxon>
        <taxon>Chloroflexota</taxon>
        <taxon>Anaerolineae</taxon>
        <taxon>Anaerolineales</taxon>
        <taxon>Anaerolineaceae</taxon>
        <taxon>Levilinea</taxon>
    </lineage>
</organism>
<dbReference type="Gene3D" id="1.20.144.10">
    <property type="entry name" value="Phosphatidic acid phosphatase type 2/haloperoxidase"/>
    <property type="match status" value="1"/>
</dbReference>
<dbReference type="InterPro" id="IPR026841">
    <property type="entry name" value="Aur1/Ipt1"/>
</dbReference>
<feature type="transmembrane region" description="Helical" evidence="1">
    <location>
        <begin position="54"/>
        <end position="78"/>
    </location>
</feature>
<evidence type="ECO:0000313" key="4">
    <source>
        <dbReference type="Proteomes" id="UP000050501"/>
    </source>
</evidence>
<keyword evidence="4" id="KW-1185">Reference proteome</keyword>
<dbReference type="GO" id="GO:0016020">
    <property type="term" value="C:membrane"/>
    <property type="evidence" value="ECO:0007669"/>
    <property type="project" value="UniProtKB-SubCell"/>
</dbReference>
<name>A0A0P6XJ31_9CHLR</name>
<evidence type="ECO:0000259" key="2">
    <source>
        <dbReference type="Pfam" id="PF14378"/>
    </source>
</evidence>
<evidence type="ECO:0000256" key="1">
    <source>
        <dbReference type="SAM" id="Phobius"/>
    </source>
</evidence>
<dbReference type="AlphaFoldDB" id="A0A0P6XJ31"/>
<feature type="transmembrane region" description="Helical" evidence="1">
    <location>
        <begin position="134"/>
        <end position="154"/>
    </location>
</feature>
<dbReference type="InterPro" id="IPR036938">
    <property type="entry name" value="PAP2/HPO_sf"/>
</dbReference>
<protein>
    <recommendedName>
        <fullName evidence="2">Inositolphosphotransferase Aur1/Ipt1 domain-containing protein</fullName>
    </recommendedName>
</protein>
<evidence type="ECO:0000313" key="3">
    <source>
        <dbReference type="EMBL" id="KPL75627.1"/>
    </source>
</evidence>
<dbReference type="EMBL" id="LGCM01000065">
    <property type="protein sequence ID" value="KPL75627.1"/>
    <property type="molecule type" value="Genomic_DNA"/>
</dbReference>
<dbReference type="STRING" id="229921.ADN01_17430"/>
<reference evidence="3 4" key="1">
    <citation type="submission" date="2015-07" db="EMBL/GenBank/DDBJ databases">
        <title>Genome sequence of Levilinea saccharolytica DSM 16555.</title>
        <authorList>
            <person name="Hemp J."/>
            <person name="Ward L.M."/>
            <person name="Pace L.A."/>
            <person name="Fischer W.W."/>
        </authorList>
    </citation>
    <scope>NUCLEOTIDE SEQUENCE [LARGE SCALE GENOMIC DNA]</scope>
    <source>
        <strain evidence="3 4">KIBI-1</strain>
    </source>
</reference>
<sequence>MIQSGELLKNKDGAAQRLIWAGLVAAVAFLYFPLNQNLTGGTELTTVWDAWIPLWPAWTVPYLLALPLWGLGLAWVVWKVKGQRFRAFISASLLALGTATLIYAFYPTYVIRPSLEGAGWAWDLLRFVYANDQLYNAFPSGHVFQTLLLGLFMARWYPKTRWVWAGVVAVVVLSTLFTHQHNLPDPLGGAALAWGAYRLGTALFPEQARQTAEVTGLSLQPVRVNVKSR</sequence>
<keyword evidence="1" id="KW-1133">Transmembrane helix</keyword>
<dbReference type="SUPFAM" id="SSF48317">
    <property type="entry name" value="Acid phosphatase/Vanadium-dependent haloperoxidase"/>
    <property type="match status" value="1"/>
</dbReference>
<dbReference type="RefSeq" id="WP_062417052.1">
    <property type="nucleotide sequence ID" value="NZ_DF967974.1"/>
</dbReference>
<feature type="transmembrane region" description="Helical" evidence="1">
    <location>
        <begin position="161"/>
        <end position="179"/>
    </location>
</feature>
<accession>A0A0P6XJ31</accession>